<dbReference type="PANTHER" id="PTHR13914:SF0">
    <property type="entry name" value="PROLINE DEHYDROGENASE 1, MITOCHONDRIAL"/>
    <property type="match status" value="1"/>
</dbReference>
<dbReference type="InterPro" id="IPR008927">
    <property type="entry name" value="6-PGluconate_DH-like_C_sf"/>
</dbReference>
<keyword evidence="5 7" id="KW-0560">Oxidoreductase</keyword>
<evidence type="ECO:0000256" key="8">
    <source>
        <dbReference type="SAM" id="SignalP"/>
    </source>
</evidence>
<dbReference type="GO" id="GO:0005739">
    <property type="term" value="C:mitochondrion"/>
    <property type="evidence" value="ECO:0007669"/>
    <property type="project" value="TreeGrafter"/>
</dbReference>
<dbReference type="Pfam" id="PF14748">
    <property type="entry name" value="P5CR_dimer"/>
    <property type="match status" value="1"/>
</dbReference>
<accession>A0A9P8Y639</accession>
<dbReference type="InterPro" id="IPR029041">
    <property type="entry name" value="FAD-linked_oxidoreductase-like"/>
</dbReference>
<comment type="catalytic activity">
    <reaction evidence="7">
        <text>L-proline + a quinone = (S)-1-pyrroline-5-carboxylate + a quinol + H(+)</text>
        <dbReference type="Rhea" id="RHEA:23784"/>
        <dbReference type="ChEBI" id="CHEBI:15378"/>
        <dbReference type="ChEBI" id="CHEBI:17388"/>
        <dbReference type="ChEBI" id="CHEBI:24646"/>
        <dbReference type="ChEBI" id="CHEBI:60039"/>
        <dbReference type="ChEBI" id="CHEBI:132124"/>
        <dbReference type="EC" id="1.5.5.2"/>
    </reaction>
</comment>
<evidence type="ECO:0000259" key="9">
    <source>
        <dbReference type="Pfam" id="PF01619"/>
    </source>
</evidence>
<dbReference type="GeneID" id="70189828"/>
<dbReference type="InterPro" id="IPR002872">
    <property type="entry name" value="Proline_DH_dom"/>
</dbReference>
<dbReference type="InterPro" id="IPR036291">
    <property type="entry name" value="NAD(P)-bd_dom_sf"/>
</dbReference>
<comment type="function">
    <text evidence="7">Converts proline to delta-1-pyrroline-5-carboxylate.</text>
</comment>
<dbReference type="GO" id="GO:0004657">
    <property type="term" value="F:proline dehydrogenase activity"/>
    <property type="evidence" value="ECO:0007669"/>
    <property type="project" value="UniProtKB-EC"/>
</dbReference>
<dbReference type="SUPFAM" id="SSF51730">
    <property type="entry name" value="FAD-linked oxidoreductase"/>
    <property type="match status" value="1"/>
</dbReference>
<keyword evidence="7" id="KW-0285">Flavoprotein</keyword>
<keyword evidence="6 7" id="KW-0642">Proline metabolism</keyword>
<evidence type="ECO:0000313" key="11">
    <source>
        <dbReference type="EMBL" id="KAH7028777.1"/>
    </source>
</evidence>
<dbReference type="InterPro" id="IPR000304">
    <property type="entry name" value="Pyrroline-COOH_reductase"/>
</dbReference>
<comment type="similarity">
    <text evidence="2 7">Belongs to the proline oxidase family.</text>
</comment>
<dbReference type="HAMAP" id="MF_01925">
    <property type="entry name" value="P5C_reductase"/>
    <property type="match status" value="1"/>
</dbReference>
<evidence type="ECO:0000256" key="4">
    <source>
        <dbReference type="ARBA" id="ARBA00022857"/>
    </source>
</evidence>
<dbReference type="PANTHER" id="PTHR13914">
    <property type="entry name" value="PROLINE OXIDASE"/>
    <property type="match status" value="1"/>
</dbReference>
<dbReference type="AlphaFoldDB" id="A0A9P8Y639"/>
<name>A0A9P8Y639_9PEZI</name>
<dbReference type="EMBL" id="JAGTJQ010000006">
    <property type="protein sequence ID" value="KAH7028777.1"/>
    <property type="molecule type" value="Genomic_DNA"/>
</dbReference>
<dbReference type="EC" id="1.5.5.2" evidence="3 7"/>
<proteinExistence type="inferred from homology"/>
<comment type="similarity">
    <text evidence="1">Belongs to the pyrroline-5-carboxylate reductase family.</text>
</comment>
<evidence type="ECO:0000313" key="12">
    <source>
        <dbReference type="Proteomes" id="UP000756346"/>
    </source>
</evidence>
<keyword evidence="4" id="KW-0521">NADP</keyword>
<evidence type="ECO:0000256" key="3">
    <source>
        <dbReference type="ARBA" id="ARBA00012695"/>
    </source>
</evidence>
<keyword evidence="12" id="KW-1185">Reference proteome</keyword>
<dbReference type="GO" id="GO:0004735">
    <property type="term" value="F:pyrroline-5-carboxylate reductase activity"/>
    <property type="evidence" value="ECO:0007669"/>
    <property type="project" value="InterPro"/>
</dbReference>
<dbReference type="InterPro" id="IPR029036">
    <property type="entry name" value="P5CR_dimer"/>
</dbReference>
<keyword evidence="8" id="KW-0732">Signal</keyword>
<feature type="domain" description="Proline dehydrogenase" evidence="9">
    <location>
        <begin position="70"/>
        <end position="407"/>
    </location>
</feature>
<evidence type="ECO:0000256" key="7">
    <source>
        <dbReference type="RuleBase" id="RU364054"/>
    </source>
</evidence>
<dbReference type="Gene3D" id="3.20.20.220">
    <property type="match status" value="1"/>
</dbReference>
<dbReference type="GO" id="GO:0010133">
    <property type="term" value="P:L-proline catabolic process to L-glutamate"/>
    <property type="evidence" value="ECO:0007669"/>
    <property type="project" value="TreeGrafter"/>
</dbReference>
<feature type="domain" description="Pyrroline-5-carboxylate reductase dimerisation" evidence="10">
    <location>
        <begin position="569"/>
        <end position="670"/>
    </location>
</feature>
<dbReference type="NCBIfam" id="TIGR00112">
    <property type="entry name" value="proC"/>
    <property type="match status" value="1"/>
</dbReference>
<comment type="caution">
    <text evidence="11">The sequence shown here is derived from an EMBL/GenBank/DDBJ whole genome shotgun (WGS) entry which is preliminary data.</text>
</comment>
<comment type="cofactor">
    <cofactor evidence="7">
        <name>FAD</name>
        <dbReference type="ChEBI" id="CHEBI:57692"/>
    </cofactor>
</comment>
<dbReference type="FunFam" id="1.10.3730.10:FF:000001">
    <property type="entry name" value="Pyrroline-5-carboxylate reductase"/>
    <property type="match status" value="1"/>
</dbReference>
<organism evidence="11 12">
    <name type="scientific">Microdochium trichocladiopsis</name>
    <dbReference type="NCBI Taxonomy" id="1682393"/>
    <lineage>
        <taxon>Eukaryota</taxon>
        <taxon>Fungi</taxon>
        <taxon>Dikarya</taxon>
        <taxon>Ascomycota</taxon>
        <taxon>Pezizomycotina</taxon>
        <taxon>Sordariomycetes</taxon>
        <taxon>Xylariomycetidae</taxon>
        <taxon>Xylariales</taxon>
        <taxon>Microdochiaceae</taxon>
        <taxon>Microdochium</taxon>
    </lineage>
</organism>
<dbReference type="InterPro" id="IPR015659">
    <property type="entry name" value="Proline_oxidase"/>
</dbReference>
<dbReference type="Proteomes" id="UP000756346">
    <property type="component" value="Unassembled WGS sequence"/>
</dbReference>
<evidence type="ECO:0000256" key="6">
    <source>
        <dbReference type="ARBA" id="ARBA00023062"/>
    </source>
</evidence>
<dbReference type="Gene3D" id="1.10.3730.10">
    <property type="entry name" value="ProC C-terminal domain-like"/>
    <property type="match status" value="1"/>
</dbReference>
<dbReference type="SUPFAM" id="SSF48179">
    <property type="entry name" value="6-phosphogluconate dehydrogenase C-terminal domain-like"/>
    <property type="match status" value="1"/>
</dbReference>
<dbReference type="RefSeq" id="XP_046011065.1">
    <property type="nucleotide sequence ID" value="XM_046160282.1"/>
</dbReference>
<sequence>MLLRSLLVATISSHRFLLLPALSVLQFLIKPHTSRLLSVDRNPILHGVLKRTFYNQFCAGENEAETRQCVRSLKDLGFRGVILTFARETVFDHNNAQGTSGSNSSPEQALEAADSHDVSVEEWKNGTMETAALVDAGDFLALKLTGAGPRVTGAFTAGHEAPPQMMDALRTICSECKRRGVRVIVDAESQHFQKGISLTTLRLMREFNADDGVAVVYNTYQAYLKRTPAVLAEHMRAAMDEGFTLGLKLVRGAYMLSDDRSLIHDTKQDTDHAYNVIARGALTKEIGEFGGARGKFPFPSTNLFVASHNRESVLGAYRLHRQREAAGLPTVPVSFGQLHGMSDEVSFGLLAEGEKDNAAMMEGQQQPSLYPARGPRPDVFKCTTWGSMSECIAYLMRRAVENRDAASGRLPFKTYIACVRSEAGEQRVRTELLTTDPGDKTLCVHRGDNAAAVRLSQVVILAVDPADVESVLSRPGMADALTGKLLISVAAGWTREQLEHTLSSKSNSASNKDGVNKVWIVRTLPNIAALVSESITAIEEPAPDLPPEHLELTEAIFSRIGETSLVPARLMDAVTAVGGSTPAFFSVICDAMIDAAVAVGLPREMARVMVVQSMKGSAEIMQSGGLTPAQLRDQGTSPEGCTIGGLMVLEEAGVRGHVGRALREAVTVARLMGKVAHVNDTRKS</sequence>
<protein>
    <recommendedName>
        <fullName evidence="3 7">Proline dehydrogenase</fullName>
        <ecNumber evidence="3 7">1.5.5.2</ecNumber>
    </recommendedName>
</protein>
<feature type="signal peptide" evidence="8">
    <location>
        <begin position="1"/>
        <end position="21"/>
    </location>
</feature>
<dbReference type="Pfam" id="PF01619">
    <property type="entry name" value="Pro_dh"/>
    <property type="match status" value="1"/>
</dbReference>
<evidence type="ECO:0000256" key="1">
    <source>
        <dbReference type="ARBA" id="ARBA00005525"/>
    </source>
</evidence>
<dbReference type="GO" id="GO:0071949">
    <property type="term" value="F:FAD binding"/>
    <property type="evidence" value="ECO:0007669"/>
    <property type="project" value="TreeGrafter"/>
</dbReference>
<evidence type="ECO:0000256" key="5">
    <source>
        <dbReference type="ARBA" id="ARBA00023002"/>
    </source>
</evidence>
<reference evidence="11" key="1">
    <citation type="journal article" date="2021" name="Nat. Commun.">
        <title>Genetic determinants of endophytism in the Arabidopsis root mycobiome.</title>
        <authorList>
            <person name="Mesny F."/>
            <person name="Miyauchi S."/>
            <person name="Thiergart T."/>
            <person name="Pickel B."/>
            <person name="Atanasova L."/>
            <person name="Karlsson M."/>
            <person name="Huettel B."/>
            <person name="Barry K.W."/>
            <person name="Haridas S."/>
            <person name="Chen C."/>
            <person name="Bauer D."/>
            <person name="Andreopoulos W."/>
            <person name="Pangilinan J."/>
            <person name="LaButti K."/>
            <person name="Riley R."/>
            <person name="Lipzen A."/>
            <person name="Clum A."/>
            <person name="Drula E."/>
            <person name="Henrissat B."/>
            <person name="Kohler A."/>
            <person name="Grigoriev I.V."/>
            <person name="Martin F.M."/>
            <person name="Hacquard S."/>
        </authorList>
    </citation>
    <scope>NUCLEOTIDE SEQUENCE</scope>
    <source>
        <strain evidence="11">MPI-CAGE-CH-0230</strain>
    </source>
</reference>
<keyword evidence="7" id="KW-0274">FAD</keyword>
<dbReference type="OrthoDB" id="5464at2759"/>
<dbReference type="SUPFAM" id="SSF51735">
    <property type="entry name" value="NAD(P)-binding Rossmann-fold domains"/>
    <property type="match status" value="1"/>
</dbReference>
<evidence type="ECO:0000256" key="2">
    <source>
        <dbReference type="ARBA" id="ARBA00005869"/>
    </source>
</evidence>
<evidence type="ECO:0000259" key="10">
    <source>
        <dbReference type="Pfam" id="PF14748"/>
    </source>
</evidence>
<gene>
    <name evidence="11" type="ORF">B0I36DRAFT_374532</name>
</gene>
<feature type="chain" id="PRO_5040449804" description="Proline dehydrogenase" evidence="8">
    <location>
        <begin position="22"/>
        <end position="684"/>
    </location>
</feature>